<evidence type="ECO:0000259" key="1">
    <source>
        <dbReference type="Pfam" id="PF05899"/>
    </source>
</evidence>
<dbReference type="Proteomes" id="UP000252631">
    <property type="component" value="Unassembled WGS sequence"/>
</dbReference>
<accession>A0A336JRB1</accession>
<proteinExistence type="predicted"/>
<reference evidence="2 5" key="2">
    <citation type="submission" date="2018-07" db="EMBL/GenBank/DDBJ databases">
        <title>Genomic Encyclopedia of Archaeal and Bacterial Type Strains, Phase II (KMG-II): from individual species to whole genera.</title>
        <authorList>
            <person name="Goeker M."/>
        </authorList>
    </citation>
    <scope>NUCLEOTIDE SEQUENCE [LARGE SCALE GENOMIC DNA]</scope>
    <source>
        <strain evidence="2 5">JA575</strain>
    </source>
</reference>
<protein>
    <recommendedName>
        <fullName evidence="1">(S)-ureidoglycine aminohydrolase cupin domain-containing protein</fullName>
    </recommendedName>
</protein>
<gene>
    <name evidence="2" type="ORF">BJ125_108201</name>
    <name evidence="3" type="ORF">SAMN05892882_108201</name>
</gene>
<dbReference type="AlphaFoldDB" id="A0A336JRB1"/>
<dbReference type="Pfam" id="PF05899">
    <property type="entry name" value="Cupin_3"/>
    <property type="match status" value="1"/>
</dbReference>
<evidence type="ECO:0000313" key="3">
    <source>
        <dbReference type="EMBL" id="SSW90826.1"/>
    </source>
</evidence>
<sequence>MMPNDLIVTSRTDVELKPAPIEPSWIIEGNPVATNCTLSRSADGMASTIIWQCTEGKFEWHYDIDETICILEGSVVIESAGMPAKRYGPGDVIFFKDGASARWHVEGHIRKIAFCRRTQPRLVGLAVRAFAKLRSLLLPSANRPAQSLLGAN</sequence>
<keyword evidence="5" id="KW-1185">Reference proteome</keyword>
<dbReference type="PANTHER" id="PTHR40943">
    <property type="entry name" value="CYTOPLASMIC PROTEIN-RELATED"/>
    <property type="match status" value="1"/>
</dbReference>
<organism evidence="3 4">
    <name type="scientific">Rhodopseudomonas pentothenatexigens</name>
    <dbReference type="NCBI Taxonomy" id="999699"/>
    <lineage>
        <taxon>Bacteria</taxon>
        <taxon>Pseudomonadati</taxon>
        <taxon>Pseudomonadota</taxon>
        <taxon>Alphaproteobacteria</taxon>
        <taxon>Hyphomicrobiales</taxon>
        <taxon>Nitrobacteraceae</taxon>
        <taxon>Rhodopseudomonas</taxon>
    </lineage>
</organism>
<dbReference type="EMBL" id="UFQQ01000008">
    <property type="protein sequence ID" value="SSW90826.1"/>
    <property type="molecule type" value="Genomic_DNA"/>
</dbReference>
<dbReference type="SUPFAM" id="SSF51182">
    <property type="entry name" value="RmlC-like cupins"/>
    <property type="match status" value="1"/>
</dbReference>
<feature type="domain" description="(S)-ureidoglycine aminohydrolase cupin" evidence="1">
    <location>
        <begin position="41"/>
        <end position="112"/>
    </location>
</feature>
<dbReference type="Gene3D" id="2.60.120.10">
    <property type="entry name" value="Jelly Rolls"/>
    <property type="match status" value="1"/>
</dbReference>
<dbReference type="InterPro" id="IPR011051">
    <property type="entry name" value="RmlC_Cupin_sf"/>
</dbReference>
<dbReference type="Proteomes" id="UP000256343">
    <property type="component" value="Unassembled WGS sequence"/>
</dbReference>
<dbReference type="PANTHER" id="PTHR40943:SF1">
    <property type="entry name" value="CYTOPLASMIC PROTEIN"/>
    <property type="match status" value="1"/>
</dbReference>
<dbReference type="InterPro" id="IPR008579">
    <property type="entry name" value="UGlyAH_Cupin_dom"/>
</dbReference>
<dbReference type="InterPro" id="IPR014710">
    <property type="entry name" value="RmlC-like_jellyroll"/>
</dbReference>
<reference evidence="3 4" key="1">
    <citation type="submission" date="2017-08" db="EMBL/GenBank/DDBJ databases">
        <authorList>
            <person name="de Groot N.N."/>
        </authorList>
    </citation>
    <scope>NUCLEOTIDE SEQUENCE [LARGE SCALE GENOMIC DNA]</scope>
    <source>
        <strain evidence="3 4">JA575</strain>
    </source>
</reference>
<dbReference type="CDD" id="cd02227">
    <property type="entry name" value="cupin_TM1112-like"/>
    <property type="match status" value="1"/>
</dbReference>
<evidence type="ECO:0000313" key="4">
    <source>
        <dbReference type="Proteomes" id="UP000252631"/>
    </source>
</evidence>
<evidence type="ECO:0000313" key="5">
    <source>
        <dbReference type="Proteomes" id="UP000256343"/>
    </source>
</evidence>
<evidence type="ECO:0000313" key="2">
    <source>
        <dbReference type="EMBL" id="RED36266.1"/>
    </source>
</evidence>
<name>A0A336JRB1_9BRAD</name>
<dbReference type="EMBL" id="QRDT01000008">
    <property type="protein sequence ID" value="RED36266.1"/>
    <property type="molecule type" value="Genomic_DNA"/>
</dbReference>